<evidence type="ECO:0000313" key="1">
    <source>
        <dbReference type="EMBL" id="UDL14663.1"/>
    </source>
</evidence>
<dbReference type="Proteomes" id="UP000827862">
    <property type="component" value="Segment"/>
</dbReference>
<dbReference type="GeneID" id="77954565"/>
<name>A0AA94WT02_9CAUD</name>
<gene>
    <name evidence="1" type="primary">57</name>
    <name evidence="1" type="ORF">SEA_KEALII_57</name>
</gene>
<dbReference type="KEGG" id="vg:77954565"/>
<proteinExistence type="predicted"/>
<dbReference type="RefSeq" id="YP_010678174.1">
    <property type="nucleotide sequence ID" value="NC_071031.1"/>
</dbReference>
<dbReference type="EMBL" id="OK040777">
    <property type="protein sequence ID" value="UDL14663.1"/>
    <property type="molecule type" value="Genomic_DNA"/>
</dbReference>
<protein>
    <submittedName>
        <fullName evidence="1">Uncharacterized protein</fullName>
    </submittedName>
</protein>
<organism evidence="1 2">
    <name type="scientific">Arthrobacter phage KeAlii</name>
    <dbReference type="NCBI Taxonomy" id="2885973"/>
    <lineage>
        <taxon>Viruses</taxon>
        <taxon>Duplodnaviria</taxon>
        <taxon>Heunggongvirae</taxon>
        <taxon>Uroviricota</taxon>
        <taxon>Caudoviricetes</taxon>
        <taxon>Casidaviridae</taxon>
        <taxon>Manhattanvirus</taxon>
        <taxon>Manhattanvirus kealii</taxon>
    </lineage>
</organism>
<sequence>MAAVAHEIESYVDEVPAKIEEVEDNLDFVLGRLKNLDGFREVRREAGRVYMENAPHGTPGRVVKVVFYHHV</sequence>
<accession>A0AA94WT02</accession>
<evidence type="ECO:0000313" key="2">
    <source>
        <dbReference type="Proteomes" id="UP000827862"/>
    </source>
</evidence>
<keyword evidence="2" id="KW-1185">Reference proteome</keyword>
<reference evidence="1" key="1">
    <citation type="submission" date="2024-06" db="EMBL/GenBank/DDBJ databases">
        <authorList>
            <person name="Valenzuela N."/>
            <person name="Pablo J."/>
            <person name="Strother B."/>
            <person name="Cravalho Y."/>
            <person name="Barto Z."/>
            <person name="Kane C."/>
            <person name="Chong R.A."/>
            <person name="Kawasaki K."/>
            <person name="Cruz S."/>
            <person name="Porter M.L."/>
            <person name="Pearce R."/>
            <person name="Hohenstein G."/>
            <person name="Li K."/>
            <person name="Kaniho J."/>
            <person name="Sadones M."/>
            <person name="Hamlin F."/>
            <person name="Daniels M."/>
            <person name="McKee K."/>
            <person name="Furlong K.P."/>
            <person name="Rudner A.D."/>
            <person name="Beyer A.R."/>
            <person name="Edgington N.P."/>
            <person name="Freise A.C."/>
            <person name="Garcia Costas A.M."/>
            <person name="Gibb B.P."/>
            <person name="Klyczek K.K."/>
            <person name="Swerdlow S.J."/>
            <person name="Garlena R.A."/>
            <person name="Russell D.A."/>
            <person name="Jacobs-Sera D."/>
            <person name="Hatfull G.F."/>
        </authorList>
    </citation>
    <scope>NUCLEOTIDE SEQUENCE</scope>
</reference>